<evidence type="ECO:0000313" key="10">
    <source>
        <dbReference type="Proteomes" id="UP000091820"/>
    </source>
</evidence>
<dbReference type="GO" id="GO:0007005">
    <property type="term" value="P:mitochondrion organization"/>
    <property type="evidence" value="ECO:0007669"/>
    <property type="project" value="TreeGrafter"/>
</dbReference>
<organism evidence="9 10">
    <name type="scientific">Glossina brevipalpis</name>
    <dbReference type="NCBI Taxonomy" id="37001"/>
    <lineage>
        <taxon>Eukaryota</taxon>
        <taxon>Metazoa</taxon>
        <taxon>Ecdysozoa</taxon>
        <taxon>Arthropoda</taxon>
        <taxon>Hexapoda</taxon>
        <taxon>Insecta</taxon>
        <taxon>Pterygota</taxon>
        <taxon>Neoptera</taxon>
        <taxon>Endopterygota</taxon>
        <taxon>Diptera</taxon>
        <taxon>Brachycera</taxon>
        <taxon>Muscomorpha</taxon>
        <taxon>Hippoboscoidea</taxon>
        <taxon>Glossinidae</taxon>
        <taxon>Glossina</taxon>
    </lineage>
</organism>
<dbReference type="Pfam" id="PF17171">
    <property type="entry name" value="GST_C_6"/>
    <property type="match status" value="1"/>
</dbReference>
<dbReference type="InterPro" id="IPR019564">
    <property type="entry name" value="Sam37/metaxin_N"/>
</dbReference>
<dbReference type="Proteomes" id="UP000091820">
    <property type="component" value="Unassembled WGS sequence"/>
</dbReference>
<proteinExistence type="predicted"/>
<keyword evidence="6" id="KW-0472">Membrane</keyword>
<protein>
    <recommendedName>
        <fullName evidence="11">Metaxin-2</fullName>
    </recommendedName>
</protein>
<evidence type="ECO:0000256" key="1">
    <source>
        <dbReference type="ARBA" id="ARBA00004294"/>
    </source>
</evidence>
<evidence type="ECO:0000256" key="5">
    <source>
        <dbReference type="ARBA" id="ARBA00023128"/>
    </source>
</evidence>
<dbReference type="VEuPathDB" id="VectorBase:GBRI013819"/>
<dbReference type="PANTHER" id="PTHR12289:SF38">
    <property type="entry name" value="METAXIN-2"/>
    <property type="match status" value="1"/>
</dbReference>
<dbReference type="CDD" id="cd03079">
    <property type="entry name" value="GST_N_Metaxin2"/>
    <property type="match status" value="1"/>
</dbReference>
<feature type="domain" description="Mitochondrial outer membrane transport complex Sam37/metaxin N-terminal" evidence="7">
    <location>
        <begin position="36"/>
        <end position="155"/>
    </location>
</feature>
<dbReference type="Pfam" id="PF10568">
    <property type="entry name" value="Tom37"/>
    <property type="match status" value="1"/>
</dbReference>
<dbReference type="AlphaFoldDB" id="A0A1A9WBU0"/>
<dbReference type="InterPro" id="IPR033468">
    <property type="entry name" value="Metaxin_GST"/>
</dbReference>
<evidence type="ECO:0008006" key="11">
    <source>
        <dbReference type="Google" id="ProtNLM"/>
    </source>
</evidence>
<evidence type="ECO:0000256" key="2">
    <source>
        <dbReference type="ARBA" id="ARBA00022448"/>
    </source>
</evidence>
<keyword evidence="10" id="KW-1185">Reference proteome</keyword>
<feature type="domain" description="Metaxin glutathione S-transferase" evidence="8">
    <location>
        <begin position="186"/>
        <end position="247"/>
    </location>
</feature>
<dbReference type="InterPro" id="IPR050931">
    <property type="entry name" value="Mito_Protein_Transport_Metaxin"/>
</dbReference>
<evidence type="ECO:0000259" key="8">
    <source>
        <dbReference type="Pfam" id="PF17171"/>
    </source>
</evidence>
<accession>A0A1A9WBU0</accession>
<keyword evidence="4" id="KW-0653">Protein transport</keyword>
<dbReference type="EnsemblMetazoa" id="GBRI013819-RA">
    <property type="protein sequence ID" value="GBRI013819-PA"/>
    <property type="gene ID" value="GBRI013819"/>
</dbReference>
<reference evidence="9" key="2">
    <citation type="submission" date="2020-05" db="UniProtKB">
        <authorList>
            <consortium name="EnsemblMetazoa"/>
        </authorList>
    </citation>
    <scope>IDENTIFICATION</scope>
    <source>
        <strain evidence="9">IAEA</strain>
    </source>
</reference>
<keyword evidence="2" id="KW-0813">Transport</keyword>
<dbReference type="STRING" id="37001.A0A1A9WBU0"/>
<dbReference type="PANTHER" id="PTHR12289">
    <property type="entry name" value="METAXIN RELATED"/>
    <property type="match status" value="1"/>
</dbReference>
<keyword evidence="5" id="KW-0496">Mitochondrion</keyword>
<evidence type="ECO:0000259" key="7">
    <source>
        <dbReference type="Pfam" id="PF10568"/>
    </source>
</evidence>
<keyword evidence="3" id="KW-1000">Mitochondrion outer membrane</keyword>
<reference evidence="10" key="1">
    <citation type="submission" date="2014-03" db="EMBL/GenBank/DDBJ databases">
        <authorList>
            <person name="Aksoy S."/>
            <person name="Warren W."/>
            <person name="Wilson R.K."/>
        </authorList>
    </citation>
    <scope>NUCLEOTIDE SEQUENCE [LARGE SCALE GENOMIC DNA]</scope>
    <source>
        <strain evidence="10">IAEA</strain>
    </source>
</reference>
<dbReference type="GO" id="GO:0001401">
    <property type="term" value="C:SAM complex"/>
    <property type="evidence" value="ECO:0007669"/>
    <property type="project" value="InterPro"/>
</dbReference>
<name>A0A1A9WBU0_9MUSC</name>
<evidence type="ECO:0000256" key="6">
    <source>
        <dbReference type="ARBA" id="ARBA00023136"/>
    </source>
</evidence>
<sequence>MDCNASNNFREPWPENVVLYQPYETEQILLAENASCLAVKAYLKMCNLSFHIRSCANAEFMSPGGHMTKLPVLQAGSFIFSEFTPIINFVKHKGEELGTWMKEDEKLEMRTYVSLTENTLTMAELYISFMVKRVYDEFTAPRNGCMHPWPLNKIQNFIKLRQAKKLLTVYQWKDMEINDVLTKVCRCCEILQAKLQESSGLFFYGEKPCELDAIVFGHLFSMLSLNLPDTALQSIVQQFKLLMKLCHFIDEEYFQKKSESSLKISCTSIPLTSAPIEKMRLNLANTVHEEAMRAYNKQKQQQQQQQQ</sequence>
<evidence type="ECO:0000256" key="4">
    <source>
        <dbReference type="ARBA" id="ARBA00022927"/>
    </source>
</evidence>
<dbReference type="GO" id="GO:0015031">
    <property type="term" value="P:protein transport"/>
    <property type="evidence" value="ECO:0007669"/>
    <property type="project" value="UniProtKB-KW"/>
</dbReference>
<evidence type="ECO:0000313" key="9">
    <source>
        <dbReference type="EnsemblMetazoa" id="GBRI013819-PA"/>
    </source>
</evidence>
<comment type="subcellular location">
    <subcellularLocation>
        <location evidence="1">Mitochondrion outer membrane</location>
    </subcellularLocation>
</comment>
<evidence type="ECO:0000256" key="3">
    <source>
        <dbReference type="ARBA" id="ARBA00022787"/>
    </source>
</evidence>